<dbReference type="Proteomes" id="UP000287651">
    <property type="component" value="Unassembled WGS sequence"/>
</dbReference>
<reference evidence="2 3" key="1">
    <citation type="journal article" date="2014" name="Agronomy (Basel)">
        <title>A Draft Genome Sequence for Ensete ventricosum, the Drought-Tolerant Tree Against Hunger.</title>
        <authorList>
            <person name="Harrison J."/>
            <person name="Moore K.A."/>
            <person name="Paszkiewicz K."/>
            <person name="Jones T."/>
            <person name="Grant M."/>
            <person name="Ambacheew D."/>
            <person name="Muzemil S."/>
            <person name="Studholme D.J."/>
        </authorList>
    </citation>
    <scope>NUCLEOTIDE SEQUENCE [LARGE SCALE GENOMIC DNA]</scope>
</reference>
<sequence>MPLASTRSTPPTSSPLCICINAGGGGCHGVYGEDGGRLVVDPLGGSQSRPDDGVIGALAAPPVVTRICVNADANVAQQWGADPSHDSKLGSPELLLLPPIPPASTLNSDADVDR</sequence>
<evidence type="ECO:0000313" key="3">
    <source>
        <dbReference type="Proteomes" id="UP000287651"/>
    </source>
</evidence>
<accession>A0A426Z105</accession>
<evidence type="ECO:0000313" key="2">
    <source>
        <dbReference type="EMBL" id="RRT57649.1"/>
    </source>
</evidence>
<feature type="region of interest" description="Disordered" evidence="1">
    <location>
        <begin position="79"/>
        <end position="114"/>
    </location>
</feature>
<dbReference type="EMBL" id="AMZH03009071">
    <property type="protein sequence ID" value="RRT57649.1"/>
    <property type="molecule type" value="Genomic_DNA"/>
</dbReference>
<dbReference type="AlphaFoldDB" id="A0A426Z105"/>
<evidence type="ECO:0000256" key="1">
    <source>
        <dbReference type="SAM" id="MobiDB-lite"/>
    </source>
</evidence>
<comment type="caution">
    <text evidence="2">The sequence shown here is derived from an EMBL/GenBank/DDBJ whole genome shotgun (WGS) entry which is preliminary data.</text>
</comment>
<name>A0A426Z105_ENSVE</name>
<dbReference type="PROSITE" id="PS51257">
    <property type="entry name" value="PROKAR_LIPOPROTEIN"/>
    <property type="match status" value="1"/>
</dbReference>
<gene>
    <name evidence="2" type="ORF">B296_00026947</name>
</gene>
<organism evidence="2 3">
    <name type="scientific">Ensete ventricosum</name>
    <name type="common">Abyssinian banana</name>
    <name type="synonym">Musa ensete</name>
    <dbReference type="NCBI Taxonomy" id="4639"/>
    <lineage>
        <taxon>Eukaryota</taxon>
        <taxon>Viridiplantae</taxon>
        <taxon>Streptophyta</taxon>
        <taxon>Embryophyta</taxon>
        <taxon>Tracheophyta</taxon>
        <taxon>Spermatophyta</taxon>
        <taxon>Magnoliopsida</taxon>
        <taxon>Liliopsida</taxon>
        <taxon>Zingiberales</taxon>
        <taxon>Musaceae</taxon>
        <taxon>Ensete</taxon>
    </lineage>
</organism>
<proteinExistence type="predicted"/>
<protein>
    <submittedName>
        <fullName evidence="2">Uncharacterized protein</fullName>
    </submittedName>
</protein>